<reference evidence="3 4" key="1">
    <citation type="submission" date="2015-01" db="EMBL/GenBank/DDBJ databases">
        <title>Genome sequence of the anaerobic bacterium Geobacter soli GSS01, a dissimilatory Fe(III) reducer from soil.</title>
        <authorList>
            <person name="Yang G."/>
            <person name="Zhou S."/>
        </authorList>
    </citation>
    <scope>NUCLEOTIDE SEQUENCE [LARGE SCALE GENOMIC DNA]</scope>
    <source>
        <strain evidence="3 4">GSS01</strain>
    </source>
</reference>
<dbReference type="SMART" id="SM00091">
    <property type="entry name" value="PAS"/>
    <property type="match status" value="2"/>
</dbReference>
<dbReference type="PROSITE" id="PS50112">
    <property type="entry name" value="PAS"/>
    <property type="match status" value="1"/>
</dbReference>
<evidence type="ECO:0000313" key="4">
    <source>
        <dbReference type="Proteomes" id="UP000031433"/>
    </source>
</evidence>
<name>A0A0C1TTV1_9BACT</name>
<dbReference type="SUPFAM" id="SSF55785">
    <property type="entry name" value="PYP-like sensor domain (PAS domain)"/>
    <property type="match status" value="2"/>
</dbReference>
<dbReference type="PANTHER" id="PTHR44757">
    <property type="entry name" value="DIGUANYLATE CYCLASE DGCP"/>
    <property type="match status" value="1"/>
</dbReference>
<comment type="caution">
    <text evidence="3">The sequence shown here is derived from an EMBL/GenBank/DDBJ whole genome shotgun (WGS) entry which is preliminary data.</text>
</comment>
<dbReference type="GO" id="GO:0016301">
    <property type="term" value="F:kinase activity"/>
    <property type="evidence" value="ECO:0007669"/>
    <property type="project" value="UniProtKB-KW"/>
</dbReference>
<protein>
    <submittedName>
        <fullName evidence="3">Histidine kinase</fullName>
    </submittedName>
</protein>
<keyword evidence="3" id="KW-0418">Kinase</keyword>
<dbReference type="NCBIfam" id="TIGR00229">
    <property type="entry name" value="sensory_box"/>
    <property type="match status" value="2"/>
</dbReference>
<dbReference type="RefSeq" id="WP_039645849.1">
    <property type="nucleotide sequence ID" value="NZ_JXBL01000001.1"/>
</dbReference>
<dbReference type="CDD" id="cd00130">
    <property type="entry name" value="PAS"/>
    <property type="match status" value="2"/>
</dbReference>
<dbReference type="InterPro" id="IPR013767">
    <property type="entry name" value="PAS_fold"/>
</dbReference>
<dbReference type="GO" id="GO:0006355">
    <property type="term" value="P:regulation of DNA-templated transcription"/>
    <property type="evidence" value="ECO:0007669"/>
    <property type="project" value="InterPro"/>
</dbReference>
<dbReference type="InterPro" id="IPR035965">
    <property type="entry name" value="PAS-like_dom_sf"/>
</dbReference>
<dbReference type="InterPro" id="IPR000014">
    <property type="entry name" value="PAS"/>
</dbReference>
<proteinExistence type="predicted"/>
<dbReference type="Gene3D" id="3.30.450.20">
    <property type="entry name" value="PAS domain"/>
    <property type="match status" value="2"/>
</dbReference>
<dbReference type="PROSITE" id="PS50113">
    <property type="entry name" value="PAC"/>
    <property type="match status" value="1"/>
</dbReference>
<dbReference type="InterPro" id="IPR052155">
    <property type="entry name" value="Biofilm_reg_signaling"/>
</dbReference>
<evidence type="ECO:0000259" key="1">
    <source>
        <dbReference type="PROSITE" id="PS50112"/>
    </source>
</evidence>
<dbReference type="PANTHER" id="PTHR44757:SF2">
    <property type="entry name" value="BIOFILM ARCHITECTURE MAINTENANCE PROTEIN MBAA"/>
    <property type="match status" value="1"/>
</dbReference>
<dbReference type="EMBL" id="JXBL01000001">
    <property type="protein sequence ID" value="KIE42883.1"/>
    <property type="molecule type" value="Genomic_DNA"/>
</dbReference>
<feature type="domain" description="PAS" evidence="1">
    <location>
        <begin position="217"/>
        <end position="287"/>
    </location>
</feature>
<dbReference type="InterPro" id="IPR000700">
    <property type="entry name" value="PAS-assoc_C"/>
</dbReference>
<dbReference type="AlphaFoldDB" id="A0A0C1TTV1"/>
<feature type="domain" description="PAC" evidence="2">
    <location>
        <begin position="165"/>
        <end position="216"/>
    </location>
</feature>
<evidence type="ECO:0000259" key="2">
    <source>
        <dbReference type="PROSITE" id="PS50113"/>
    </source>
</evidence>
<evidence type="ECO:0000313" key="3">
    <source>
        <dbReference type="EMBL" id="KIE42883.1"/>
    </source>
</evidence>
<dbReference type="InterPro" id="IPR013656">
    <property type="entry name" value="PAS_4"/>
</dbReference>
<organism evidence="3 4">
    <name type="scientific">Geobacter soli</name>
    <dbReference type="NCBI Taxonomy" id="1510391"/>
    <lineage>
        <taxon>Bacteria</taxon>
        <taxon>Pseudomonadati</taxon>
        <taxon>Thermodesulfobacteriota</taxon>
        <taxon>Desulfuromonadia</taxon>
        <taxon>Geobacterales</taxon>
        <taxon>Geobacteraceae</taxon>
        <taxon>Geobacter</taxon>
    </lineage>
</organism>
<keyword evidence="4" id="KW-1185">Reference proteome</keyword>
<accession>A0A0C1TTV1</accession>
<keyword evidence="3" id="KW-0808">Transferase</keyword>
<dbReference type="Pfam" id="PF00989">
    <property type="entry name" value="PAS"/>
    <property type="match status" value="1"/>
</dbReference>
<dbReference type="Proteomes" id="UP000031433">
    <property type="component" value="Unassembled WGS sequence"/>
</dbReference>
<gene>
    <name evidence="3" type="ORF">SE37_09680</name>
</gene>
<dbReference type="Pfam" id="PF08448">
    <property type="entry name" value="PAS_4"/>
    <property type="match status" value="1"/>
</dbReference>
<sequence length="353" mass="39658">MGIIDTLKSFLGNLSGRDEIRRLHRENEKLAERERKAIAYIREKTNHLLTTMGTLPLRHEELDDRSLLEVDPIGIVCNSFEQILEHMKEVNAELKLAHDEIQGIFDCSDAAIFVLDTSRNIQASNSQARKIFAYDGNPVGKTCDEMICRMEHPDDCIFASIMASKRAERRSECGRVGRWFNVHGAPIKDRFGDITHVVLFYTDITEEKRVLDTLREREGMYDLILDNASDLFQSIAIDGSINYVNRAWRTTLGYTDEDLATLSIFDVIHPKSVDHCREIFLRLLAGARSGPVSFSFVTKHGRTVPVTGSVSCNFRDGKPYATCGIFHIMSGIGQDSAAPCPGTEDRADSQRAG</sequence>